<dbReference type="CDD" id="cd07814">
    <property type="entry name" value="SRPBCC_CalC_Aha1-like"/>
    <property type="match status" value="1"/>
</dbReference>
<dbReference type="EMBL" id="SODV01000001">
    <property type="protein sequence ID" value="TDX02034.1"/>
    <property type="molecule type" value="Genomic_DNA"/>
</dbReference>
<evidence type="ECO:0000313" key="4">
    <source>
        <dbReference type="Proteomes" id="UP000294498"/>
    </source>
</evidence>
<dbReference type="Gene3D" id="3.30.530.20">
    <property type="match status" value="1"/>
</dbReference>
<sequence length="137" mass="15782">MTIERIYDSPVTDVWQAITRVDLLRQWYFQIPEFRAEVGFAFSFAGTCETKPNVHLCEVTEVVPGKKLAYTWRYEGEEGLSLVTYELFPEGENTRLRLTHEGLESFSAEVRKAKNVESGWAFLLNTALPEFLQKQAV</sequence>
<evidence type="ECO:0000313" key="3">
    <source>
        <dbReference type="EMBL" id="TDX02034.1"/>
    </source>
</evidence>
<dbReference type="RefSeq" id="WP_133994661.1">
    <property type="nucleotide sequence ID" value="NZ_SODV01000001.1"/>
</dbReference>
<proteinExistence type="inferred from homology"/>
<dbReference type="OrthoDB" id="2355173at2"/>
<dbReference type="Proteomes" id="UP000294498">
    <property type="component" value="Unassembled WGS sequence"/>
</dbReference>
<name>A0A4R8DUI7_9BACT</name>
<dbReference type="AlphaFoldDB" id="A0A4R8DUI7"/>
<organism evidence="3 4">
    <name type="scientific">Dinghuibacter silviterrae</name>
    <dbReference type="NCBI Taxonomy" id="1539049"/>
    <lineage>
        <taxon>Bacteria</taxon>
        <taxon>Pseudomonadati</taxon>
        <taxon>Bacteroidota</taxon>
        <taxon>Chitinophagia</taxon>
        <taxon>Chitinophagales</taxon>
        <taxon>Chitinophagaceae</taxon>
        <taxon>Dinghuibacter</taxon>
    </lineage>
</organism>
<feature type="domain" description="Activator of Hsp90 ATPase homologue 1/2-like C-terminal" evidence="2">
    <location>
        <begin position="9"/>
        <end position="128"/>
    </location>
</feature>
<dbReference type="Pfam" id="PF08327">
    <property type="entry name" value="AHSA1"/>
    <property type="match status" value="1"/>
</dbReference>
<reference evidence="3 4" key="1">
    <citation type="submission" date="2019-03" db="EMBL/GenBank/DDBJ databases">
        <title>Genomic Encyclopedia of Type Strains, Phase IV (KMG-IV): sequencing the most valuable type-strain genomes for metagenomic binning, comparative biology and taxonomic classification.</title>
        <authorList>
            <person name="Goeker M."/>
        </authorList>
    </citation>
    <scope>NUCLEOTIDE SEQUENCE [LARGE SCALE GENOMIC DNA]</scope>
    <source>
        <strain evidence="3 4">DSM 100059</strain>
    </source>
</reference>
<dbReference type="InterPro" id="IPR023393">
    <property type="entry name" value="START-like_dom_sf"/>
</dbReference>
<comment type="caution">
    <text evidence="3">The sequence shown here is derived from an EMBL/GenBank/DDBJ whole genome shotgun (WGS) entry which is preliminary data.</text>
</comment>
<dbReference type="InterPro" id="IPR013538">
    <property type="entry name" value="ASHA1/2-like_C"/>
</dbReference>
<evidence type="ECO:0000256" key="1">
    <source>
        <dbReference type="ARBA" id="ARBA00006817"/>
    </source>
</evidence>
<evidence type="ECO:0000259" key="2">
    <source>
        <dbReference type="Pfam" id="PF08327"/>
    </source>
</evidence>
<keyword evidence="4" id="KW-1185">Reference proteome</keyword>
<comment type="similarity">
    <text evidence="1">Belongs to the AHA1 family.</text>
</comment>
<gene>
    <name evidence="3" type="ORF">EDB95_3082</name>
</gene>
<accession>A0A4R8DUI7</accession>
<protein>
    <submittedName>
        <fullName evidence="3">Uncharacterized protein YndB with AHSA1/START domain</fullName>
    </submittedName>
</protein>
<dbReference type="SUPFAM" id="SSF55961">
    <property type="entry name" value="Bet v1-like"/>
    <property type="match status" value="1"/>
</dbReference>